<evidence type="ECO:0000313" key="16">
    <source>
        <dbReference type="Proteomes" id="UP000825935"/>
    </source>
</evidence>
<dbReference type="Gene3D" id="3.30.200.20">
    <property type="entry name" value="Phosphorylase Kinase, domain 1"/>
    <property type="match status" value="1"/>
</dbReference>
<dbReference type="InterPro" id="IPR011009">
    <property type="entry name" value="Kinase-like_dom_sf"/>
</dbReference>
<evidence type="ECO:0000313" key="15">
    <source>
        <dbReference type="EMBL" id="KAH7428270.1"/>
    </source>
</evidence>
<dbReference type="PANTHER" id="PTHR48013">
    <property type="entry name" value="DUAL SPECIFICITY MITOGEN-ACTIVATED PROTEIN KINASE KINASE 5-RELATED"/>
    <property type="match status" value="1"/>
</dbReference>
<dbReference type="EMBL" id="CM035415">
    <property type="protein sequence ID" value="KAH7428270.1"/>
    <property type="molecule type" value="Genomic_DNA"/>
</dbReference>
<evidence type="ECO:0000256" key="12">
    <source>
        <dbReference type="RuleBase" id="RU000304"/>
    </source>
</evidence>
<sequence length="403" mass="44293">MGMRSKYELQASSVPGNRKADESRDQRRHNKPAPLPLPAPSPRPSGGVLDGSGRPKSRALAMLTNDVTVSSSSEGLKIPASCAPTESQFVASGFSSNLEEINPNDTVKISILGRGSSGVVYKVQHKKNNKLYALKVIQDKHEPEVCKRILTEMSIHRRAHNPYVVQCFGAFEKGGEISLVLEYMDGGSLQDVIKAKKTISERYLADIAMKALKGLDYLHRNKIVHRDIKPSNILLGRNQEVKIADFGVSTILANSLAACNTFVGTCAYMSPERFDPDQNDGRYNGYAADIWSLGMSLLECTMGHFPLVAPGETFDWATVMFAICYNSLPSPPEDSSPEFKDFVAQCLQKDPSLRPRASTLLSHPFVTKFQAVPSSIKEGSRSYSRSGGQVWRNFNNALNSIFS</sequence>
<name>A0A8T2U179_CERRI</name>
<dbReference type="Proteomes" id="UP000825935">
    <property type="component" value="Chromosome 10"/>
</dbReference>
<organism evidence="15 16">
    <name type="scientific">Ceratopteris richardii</name>
    <name type="common">Triangle waterfern</name>
    <dbReference type="NCBI Taxonomy" id="49495"/>
    <lineage>
        <taxon>Eukaryota</taxon>
        <taxon>Viridiplantae</taxon>
        <taxon>Streptophyta</taxon>
        <taxon>Embryophyta</taxon>
        <taxon>Tracheophyta</taxon>
        <taxon>Polypodiopsida</taxon>
        <taxon>Polypodiidae</taxon>
        <taxon>Polypodiales</taxon>
        <taxon>Pteridineae</taxon>
        <taxon>Pteridaceae</taxon>
        <taxon>Parkerioideae</taxon>
        <taxon>Ceratopteris</taxon>
    </lineage>
</organism>
<feature type="domain" description="Protein kinase" evidence="14">
    <location>
        <begin position="106"/>
        <end position="366"/>
    </location>
</feature>
<evidence type="ECO:0000256" key="2">
    <source>
        <dbReference type="ARBA" id="ARBA00022679"/>
    </source>
</evidence>
<keyword evidence="5 11" id="KW-0067">ATP-binding</keyword>
<evidence type="ECO:0000256" key="11">
    <source>
        <dbReference type="PROSITE-ProRule" id="PRU10141"/>
    </source>
</evidence>
<keyword evidence="16" id="KW-1185">Reference proteome</keyword>
<evidence type="ECO:0000256" key="8">
    <source>
        <dbReference type="ARBA" id="ARBA00049014"/>
    </source>
</evidence>
<dbReference type="Pfam" id="PF00069">
    <property type="entry name" value="Pkinase"/>
    <property type="match status" value="1"/>
</dbReference>
<dbReference type="GO" id="GO:0051707">
    <property type="term" value="P:response to other organism"/>
    <property type="evidence" value="ECO:0007669"/>
    <property type="project" value="UniProtKB-ARBA"/>
</dbReference>
<dbReference type="Gene3D" id="1.10.510.10">
    <property type="entry name" value="Transferase(Phosphotransferase) domain 1"/>
    <property type="match status" value="1"/>
</dbReference>
<feature type="binding site" evidence="11">
    <location>
        <position position="135"/>
    </location>
    <ligand>
        <name>ATP</name>
        <dbReference type="ChEBI" id="CHEBI:30616"/>
    </ligand>
</feature>
<feature type="compositionally biased region" description="Pro residues" evidence="13">
    <location>
        <begin position="33"/>
        <end position="43"/>
    </location>
</feature>
<keyword evidence="1 12" id="KW-0723">Serine/threonine-protein kinase</keyword>
<keyword evidence="2" id="KW-0808">Transferase</keyword>
<gene>
    <name evidence="15" type="ORF">KP509_10G084100</name>
</gene>
<comment type="catalytic activity">
    <reaction evidence="8">
        <text>L-seryl-[protein] + ATP = O-phospho-L-seryl-[protein] + ADP + H(+)</text>
        <dbReference type="Rhea" id="RHEA:17989"/>
        <dbReference type="Rhea" id="RHEA-COMP:9863"/>
        <dbReference type="Rhea" id="RHEA-COMP:11604"/>
        <dbReference type="ChEBI" id="CHEBI:15378"/>
        <dbReference type="ChEBI" id="CHEBI:29999"/>
        <dbReference type="ChEBI" id="CHEBI:30616"/>
        <dbReference type="ChEBI" id="CHEBI:83421"/>
        <dbReference type="ChEBI" id="CHEBI:456216"/>
        <dbReference type="EC" id="2.7.12.2"/>
    </reaction>
</comment>
<dbReference type="PROSITE" id="PS00107">
    <property type="entry name" value="PROTEIN_KINASE_ATP"/>
    <property type="match status" value="1"/>
</dbReference>
<evidence type="ECO:0000256" key="4">
    <source>
        <dbReference type="ARBA" id="ARBA00022777"/>
    </source>
</evidence>
<dbReference type="EC" id="2.7.12.2" evidence="7"/>
<dbReference type="PROSITE" id="PS50011">
    <property type="entry name" value="PROTEIN_KINASE_DOM"/>
    <property type="match status" value="1"/>
</dbReference>
<comment type="caution">
    <text evidence="15">The sequence shown here is derived from an EMBL/GenBank/DDBJ whole genome shotgun (WGS) entry which is preliminary data.</text>
</comment>
<dbReference type="PROSITE" id="PS00108">
    <property type="entry name" value="PROTEIN_KINASE_ST"/>
    <property type="match status" value="1"/>
</dbReference>
<dbReference type="PRINTS" id="PR00109">
    <property type="entry name" value="TYRKINASE"/>
</dbReference>
<evidence type="ECO:0000256" key="6">
    <source>
        <dbReference type="ARBA" id="ARBA00038035"/>
    </source>
</evidence>
<dbReference type="SMART" id="SM00220">
    <property type="entry name" value="S_TKc"/>
    <property type="match status" value="1"/>
</dbReference>
<dbReference type="CDD" id="cd06623">
    <property type="entry name" value="PKc_MAPKK_plant_like"/>
    <property type="match status" value="1"/>
</dbReference>
<evidence type="ECO:0000256" key="5">
    <source>
        <dbReference type="ARBA" id="ARBA00022840"/>
    </source>
</evidence>
<dbReference type="OMA" id="FPFGKKD"/>
<evidence type="ECO:0000256" key="10">
    <source>
        <dbReference type="ARBA" id="ARBA00051693"/>
    </source>
</evidence>
<keyword evidence="3 11" id="KW-0547">Nucleotide-binding</keyword>
<reference evidence="15" key="1">
    <citation type="submission" date="2021-08" db="EMBL/GenBank/DDBJ databases">
        <title>WGS assembly of Ceratopteris richardii.</title>
        <authorList>
            <person name="Marchant D.B."/>
            <person name="Chen G."/>
            <person name="Jenkins J."/>
            <person name="Shu S."/>
            <person name="Leebens-Mack J."/>
            <person name="Grimwood J."/>
            <person name="Schmutz J."/>
            <person name="Soltis P."/>
            <person name="Soltis D."/>
            <person name="Chen Z.-H."/>
        </authorList>
    </citation>
    <scope>NUCLEOTIDE SEQUENCE</scope>
    <source>
        <strain evidence="15">Whitten #5841</strain>
        <tissue evidence="15">Leaf</tissue>
    </source>
</reference>
<dbReference type="AlphaFoldDB" id="A0A8T2U179"/>
<evidence type="ECO:0000256" key="7">
    <source>
        <dbReference type="ARBA" id="ARBA00038999"/>
    </source>
</evidence>
<dbReference type="GO" id="GO:0005524">
    <property type="term" value="F:ATP binding"/>
    <property type="evidence" value="ECO:0007669"/>
    <property type="project" value="UniProtKB-UniRule"/>
</dbReference>
<dbReference type="InterPro" id="IPR000719">
    <property type="entry name" value="Prot_kinase_dom"/>
</dbReference>
<evidence type="ECO:0000256" key="1">
    <source>
        <dbReference type="ARBA" id="ARBA00022527"/>
    </source>
</evidence>
<comment type="catalytic activity">
    <reaction evidence="9">
        <text>L-threonyl-[protein] + ATP = O-phospho-L-threonyl-[protein] + ADP + H(+)</text>
        <dbReference type="Rhea" id="RHEA:46608"/>
        <dbReference type="Rhea" id="RHEA-COMP:11060"/>
        <dbReference type="Rhea" id="RHEA-COMP:11605"/>
        <dbReference type="ChEBI" id="CHEBI:15378"/>
        <dbReference type="ChEBI" id="CHEBI:30013"/>
        <dbReference type="ChEBI" id="CHEBI:30616"/>
        <dbReference type="ChEBI" id="CHEBI:61977"/>
        <dbReference type="ChEBI" id="CHEBI:456216"/>
        <dbReference type="EC" id="2.7.12.2"/>
    </reaction>
</comment>
<keyword evidence="4" id="KW-0418">Kinase</keyword>
<dbReference type="SMR" id="A0A8T2U179"/>
<evidence type="ECO:0000256" key="3">
    <source>
        <dbReference type="ARBA" id="ARBA00022741"/>
    </source>
</evidence>
<dbReference type="PANTHER" id="PTHR48013:SF9">
    <property type="entry name" value="DUAL SPECIFICITY MITOGEN-ACTIVATED PROTEIN KINASE KINASE 5"/>
    <property type="match status" value="1"/>
</dbReference>
<dbReference type="InterPro" id="IPR008271">
    <property type="entry name" value="Ser/Thr_kinase_AS"/>
</dbReference>
<protein>
    <recommendedName>
        <fullName evidence="7">mitogen-activated protein kinase kinase</fullName>
        <ecNumber evidence="7">2.7.12.2</ecNumber>
    </recommendedName>
</protein>
<dbReference type="SUPFAM" id="SSF56112">
    <property type="entry name" value="Protein kinase-like (PK-like)"/>
    <property type="match status" value="1"/>
</dbReference>
<comment type="catalytic activity">
    <reaction evidence="10">
        <text>L-tyrosyl-[protein] + ATP = O-phospho-L-tyrosyl-[protein] + ADP + H(+)</text>
        <dbReference type="Rhea" id="RHEA:10596"/>
        <dbReference type="Rhea" id="RHEA-COMP:10136"/>
        <dbReference type="Rhea" id="RHEA-COMP:20101"/>
        <dbReference type="ChEBI" id="CHEBI:15378"/>
        <dbReference type="ChEBI" id="CHEBI:30616"/>
        <dbReference type="ChEBI" id="CHEBI:46858"/>
        <dbReference type="ChEBI" id="CHEBI:61978"/>
        <dbReference type="ChEBI" id="CHEBI:456216"/>
        <dbReference type="EC" id="2.7.12.2"/>
    </reaction>
</comment>
<dbReference type="OrthoDB" id="8693905at2759"/>
<dbReference type="GO" id="GO:0004708">
    <property type="term" value="F:MAP kinase kinase activity"/>
    <property type="evidence" value="ECO:0007669"/>
    <property type="project" value="UniProtKB-EC"/>
</dbReference>
<feature type="region of interest" description="Disordered" evidence="13">
    <location>
        <begin position="1"/>
        <end position="55"/>
    </location>
</feature>
<comment type="similarity">
    <text evidence="6">Belongs to the protein kinase superfamily. STE Ser/Thr protein kinase family. MAP kinase kinase subfamily.</text>
</comment>
<dbReference type="InterPro" id="IPR001245">
    <property type="entry name" value="Ser-Thr/Tyr_kinase_cat_dom"/>
</dbReference>
<proteinExistence type="inferred from homology"/>
<dbReference type="GO" id="GO:0004674">
    <property type="term" value="F:protein serine/threonine kinase activity"/>
    <property type="evidence" value="ECO:0007669"/>
    <property type="project" value="UniProtKB-KW"/>
</dbReference>
<evidence type="ECO:0000256" key="13">
    <source>
        <dbReference type="SAM" id="MobiDB-lite"/>
    </source>
</evidence>
<dbReference type="FunFam" id="3.30.200.20:FF:000040">
    <property type="entry name" value="Dual specificity mitogen-activated protein kinase kinase"/>
    <property type="match status" value="1"/>
</dbReference>
<accession>A0A8T2U179</accession>
<dbReference type="InterPro" id="IPR017441">
    <property type="entry name" value="Protein_kinase_ATP_BS"/>
</dbReference>
<evidence type="ECO:0000259" key="14">
    <source>
        <dbReference type="PROSITE" id="PS50011"/>
    </source>
</evidence>
<evidence type="ECO:0000256" key="9">
    <source>
        <dbReference type="ARBA" id="ARBA00049299"/>
    </source>
</evidence>